<gene>
    <name evidence="3" type="ORF">BE18_23520</name>
</gene>
<proteinExistence type="predicted"/>
<protein>
    <recommendedName>
        <fullName evidence="5">General secretion pathway protein GspM</fullName>
    </recommendedName>
</protein>
<evidence type="ECO:0008006" key="5">
    <source>
        <dbReference type="Google" id="ProtNLM"/>
    </source>
</evidence>
<dbReference type="InterPro" id="IPR007690">
    <property type="entry name" value="T2SS_GspM"/>
</dbReference>
<dbReference type="GO" id="GO:0015628">
    <property type="term" value="P:protein secretion by the type II secretion system"/>
    <property type="evidence" value="ECO:0007669"/>
    <property type="project" value="InterPro"/>
</dbReference>
<keyword evidence="2" id="KW-0472">Membrane</keyword>
<comment type="caution">
    <text evidence="3">The sequence shown here is derived from an EMBL/GenBank/DDBJ whole genome shotgun (WGS) entry which is preliminary data.</text>
</comment>
<name>A0A150SVN7_SORCE</name>
<dbReference type="AlphaFoldDB" id="A0A150SVN7"/>
<dbReference type="Proteomes" id="UP000075515">
    <property type="component" value="Unassembled WGS sequence"/>
</dbReference>
<dbReference type="GO" id="GO:0015627">
    <property type="term" value="C:type II protein secretion system complex"/>
    <property type="evidence" value="ECO:0007669"/>
    <property type="project" value="InterPro"/>
</dbReference>
<evidence type="ECO:0000256" key="1">
    <source>
        <dbReference type="SAM" id="MobiDB-lite"/>
    </source>
</evidence>
<feature type="region of interest" description="Disordered" evidence="1">
    <location>
        <begin position="156"/>
        <end position="200"/>
    </location>
</feature>
<reference evidence="3 4" key="1">
    <citation type="submission" date="2014-02" db="EMBL/GenBank/DDBJ databases">
        <title>The small core and large imbalanced accessory genome model reveals a collaborative survival strategy of Sorangium cellulosum strains in nature.</title>
        <authorList>
            <person name="Han K."/>
            <person name="Peng R."/>
            <person name="Blom J."/>
            <person name="Li Y.-Z."/>
        </authorList>
    </citation>
    <scope>NUCLEOTIDE SEQUENCE [LARGE SCALE GENOMIC DNA]</scope>
    <source>
        <strain evidence="3 4">So0149</strain>
    </source>
</reference>
<sequence length="200" mass="21894">MTLRERLDKLEPRERRLLTLLVGFLGVLVFLAVPIGLASIASGRRADNQEIRDLLQQIYEASGKVSERKAQKDALLARYARPAPALAGFIEDAAKQQGLTAAESQDRPDVPHGKKYTERVTVVKMHRIGMLGLAKMLERIETSGHPVAVTKLNIKPRAGEPDSYEVELGVSAFDRKGDPQPASPAPSAPPAAEEQEEQEP</sequence>
<dbReference type="EMBL" id="JEMC01001533">
    <property type="protein sequence ID" value="KYF96532.1"/>
    <property type="molecule type" value="Genomic_DNA"/>
</dbReference>
<evidence type="ECO:0000313" key="4">
    <source>
        <dbReference type="Proteomes" id="UP000075515"/>
    </source>
</evidence>
<keyword evidence="2" id="KW-1133">Transmembrane helix</keyword>
<organism evidence="3 4">
    <name type="scientific">Sorangium cellulosum</name>
    <name type="common">Polyangium cellulosum</name>
    <dbReference type="NCBI Taxonomy" id="56"/>
    <lineage>
        <taxon>Bacteria</taxon>
        <taxon>Pseudomonadati</taxon>
        <taxon>Myxococcota</taxon>
        <taxon>Polyangia</taxon>
        <taxon>Polyangiales</taxon>
        <taxon>Polyangiaceae</taxon>
        <taxon>Sorangium</taxon>
    </lineage>
</organism>
<evidence type="ECO:0000313" key="3">
    <source>
        <dbReference type="EMBL" id="KYF96532.1"/>
    </source>
</evidence>
<dbReference type="Pfam" id="PF04612">
    <property type="entry name" value="T2SSM"/>
    <property type="match status" value="1"/>
</dbReference>
<keyword evidence="2" id="KW-0812">Transmembrane</keyword>
<evidence type="ECO:0000256" key="2">
    <source>
        <dbReference type="SAM" id="Phobius"/>
    </source>
</evidence>
<feature type="transmembrane region" description="Helical" evidence="2">
    <location>
        <begin position="20"/>
        <end position="41"/>
    </location>
</feature>
<accession>A0A150SVN7</accession>